<comment type="caution">
    <text evidence="2">The sequence shown here is derived from an EMBL/GenBank/DDBJ whole genome shotgun (WGS) entry which is preliminary data.</text>
</comment>
<dbReference type="STRING" id="1802362.A2806_01945"/>
<dbReference type="NCBIfam" id="TIGR00149">
    <property type="entry name" value="TIGR00149_YjbQ"/>
    <property type="match status" value="1"/>
</dbReference>
<comment type="similarity">
    <text evidence="1">Belongs to the UPF0047 family.</text>
</comment>
<name>A0A1G2PL47_9BACT</name>
<dbReference type="Pfam" id="PF01894">
    <property type="entry name" value="YjbQ"/>
    <property type="match status" value="1"/>
</dbReference>
<evidence type="ECO:0000256" key="1">
    <source>
        <dbReference type="ARBA" id="ARBA00005534"/>
    </source>
</evidence>
<dbReference type="AlphaFoldDB" id="A0A1G2PL47"/>
<dbReference type="PANTHER" id="PTHR30615:SF8">
    <property type="entry name" value="UPF0047 PROTEIN C4A8.02C"/>
    <property type="match status" value="1"/>
</dbReference>
<evidence type="ECO:0000313" key="3">
    <source>
        <dbReference type="Proteomes" id="UP000177629"/>
    </source>
</evidence>
<sequence length="137" mass="15442">MRNTSESQLLVHTTKEKEIVDITDTLEELLPKKTIRGVAHLFLLHTTAALTTADLDPGTDLDLLDGFERLVPEVAWRHPHDPSHMPNHFLSALIGTSLNVPFENGKFMLGTWQRIVLVEFSGPRTRKVVYSFISPTL</sequence>
<dbReference type="PANTHER" id="PTHR30615">
    <property type="entry name" value="UNCHARACTERIZED PROTEIN YJBQ-RELATED"/>
    <property type="match status" value="1"/>
</dbReference>
<gene>
    <name evidence="2" type="ORF">A2806_01945</name>
</gene>
<reference evidence="2 3" key="1">
    <citation type="journal article" date="2016" name="Nat. Commun.">
        <title>Thousands of microbial genomes shed light on interconnected biogeochemical processes in an aquifer system.</title>
        <authorList>
            <person name="Anantharaman K."/>
            <person name="Brown C.T."/>
            <person name="Hug L.A."/>
            <person name="Sharon I."/>
            <person name="Castelle C.J."/>
            <person name="Probst A.J."/>
            <person name="Thomas B.C."/>
            <person name="Singh A."/>
            <person name="Wilkins M.J."/>
            <person name="Karaoz U."/>
            <person name="Brodie E.L."/>
            <person name="Williams K.H."/>
            <person name="Hubbard S.S."/>
            <person name="Banfield J.F."/>
        </authorList>
    </citation>
    <scope>NUCLEOTIDE SEQUENCE [LARGE SCALE GENOMIC DNA]</scope>
</reference>
<dbReference type="EMBL" id="MHSS01000001">
    <property type="protein sequence ID" value="OHA49075.1"/>
    <property type="molecule type" value="Genomic_DNA"/>
</dbReference>
<dbReference type="PIRSF" id="PIRSF004681">
    <property type="entry name" value="UCP004681"/>
    <property type="match status" value="1"/>
</dbReference>
<proteinExistence type="inferred from homology"/>
<accession>A0A1G2PL47</accession>
<evidence type="ECO:0008006" key="4">
    <source>
        <dbReference type="Google" id="ProtNLM"/>
    </source>
</evidence>
<organism evidence="2 3">
    <name type="scientific">Candidatus Terrybacteria bacterium RIFCSPHIGHO2_01_FULL_48_17</name>
    <dbReference type="NCBI Taxonomy" id="1802362"/>
    <lineage>
        <taxon>Bacteria</taxon>
        <taxon>Candidatus Terryibacteriota</taxon>
    </lineage>
</organism>
<protein>
    <recommendedName>
        <fullName evidence="4">Secondary thiamine-phosphate synthase enzyme</fullName>
    </recommendedName>
</protein>
<dbReference type="Gene3D" id="2.60.120.460">
    <property type="entry name" value="YjbQ-like"/>
    <property type="match status" value="1"/>
</dbReference>
<dbReference type="Proteomes" id="UP000177629">
    <property type="component" value="Unassembled WGS sequence"/>
</dbReference>
<dbReference type="SUPFAM" id="SSF111038">
    <property type="entry name" value="YjbQ-like"/>
    <property type="match status" value="1"/>
</dbReference>
<dbReference type="InterPro" id="IPR035917">
    <property type="entry name" value="YjbQ-like_sf"/>
</dbReference>
<evidence type="ECO:0000313" key="2">
    <source>
        <dbReference type="EMBL" id="OHA49075.1"/>
    </source>
</evidence>
<dbReference type="InterPro" id="IPR001602">
    <property type="entry name" value="UPF0047_YjbQ-like"/>
</dbReference>